<evidence type="ECO:0000256" key="8">
    <source>
        <dbReference type="ARBA" id="ARBA00048109"/>
    </source>
</evidence>
<protein>
    <recommendedName>
        <fullName evidence="7">Acyl-CoA:diacylglycerol acyltransferase</fullName>
        <ecNumber evidence="3">2.3.1.122</ecNumber>
        <ecNumber evidence="4">2.3.1.20</ecNumber>
    </recommendedName>
</protein>
<dbReference type="InterPro" id="IPR029058">
    <property type="entry name" value="AB_hydrolase_fold"/>
</dbReference>
<dbReference type="Proteomes" id="UP001228044">
    <property type="component" value="Unassembled WGS sequence"/>
</dbReference>
<evidence type="ECO:0000313" key="11">
    <source>
        <dbReference type="Proteomes" id="UP001228044"/>
    </source>
</evidence>
<dbReference type="InterPro" id="IPR000801">
    <property type="entry name" value="Esterase-like"/>
</dbReference>
<gene>
    <name evidence="10" type="ORF">QWJ38_13650</name>
</gene>
<comment type="catalytic activity">
    <reaction evidence="8">
        <text>an acyl-CoA + a 1,2-diacyl-sn-glycerol = a triacyl-sn-glycerol + CoA</text>
        <dbReference type="Rhea" id="RHEA:10868"/>
        <dbReference type="ChEBI" id="CHEBI:17815"/>
        <dbReference type="ChEBI" id="CHEBI:57287"/>
        <dbReference type="ChEBI" id="CHEBI:58342"/>
        <dbReference type="ChEBI" id="CHEBI:64615"/>
        <dbReference type="EC" id="2.3.1.20"/>
    </reaction>
</comment>
<dbReference type="RefSeq" id="WP_290359632.1">
    <property type="nucleotide sequence ID" value="NZ_JAUHHC010000003.1"/>
</dbReference>
<dbReference type="Gene3D" id="3.40.50.1820">
    <property type="entry name" value="alpha/beta hydrolase"/>
    <property type="match status" value="1"/>
</dbReference>
<name>A0ABT8DTK6_9BURK</name>
<evidence type="ECO:0000256" key="7">
    <source>
        <dbReference type="ARBA" id="ARBA00032572"/>
    </source>
</evidence>
<sequence>MKEGRRALLGLLAGAAGLAGFGGCAAPAQAAAGTLTEHHFPSALLGGDWRYQLYLPAGYAEGHRAYPVLYLLHGRGDDLRAWTRCKPLLDELIAAGLIPPLIAVMPDAPWSARGSYYVDSAYSGVERPGRAVETAFIGELLPHIDASYRTDARREARLLAGYSMGGYGALRHVLAHPQLFGAAIVLSPAVYTPLPPRASSAREFGAFGRDQDLFVDEIYRALNYPALLERFSASGLGLRFYICSGDDEYRNPDPAEAEHDIDLEAHRLYKRLARLPNIQAELRIVDGGHDWRVWLPALREGLLMLAPGLVAGR</sequence>
<dbReference type="SUPFAM" id="SSF53474">
    <property type="entry name" value="alpha/beta-Hydrolases"/>
    <property type="match status" value="1"/>
</dbReference>
<feature type="signal peptide" evidence="9">
    <location>
        <begin position="1"/>
        <end position="30"/>
    </location>
</feature>
<dbReference type="InterPro" id="IPR006311">
    <property type="entry name" value="TAT_signal"/>
</dbReference>
<dbReference type="PROSITE" id="PS51318">
    <property type="entry name" value="TAT"/>
    <property type="match status" value="1"/>
</dbReference>
<comment type="similarity">
    <text evidence="2">Belongs to the mycobacterial A85 antigen family.</text>
</comment>
<dbReference type="PANTHER" id="PTHR48098:SF1">
    <property type="entry name" value="DIACYLGLYCEROL ACYLTRANSFERASE_MYCOLYLTRANSFERASE AG85A"/>
    <property type="match status" value="1"/>
</dbReference>
<dbReference type="PANTHER" id="PTHR48098">
    <property type="entry name" value="ENTEROCHELIN ESTERASE-RELATED"/>
    <property type="match status" value="1"/>
</dbReference>
<dbReference type="InterPro" id="IPR050583">
    <property type="entry name" value="Mycobacterial_A85_antigen"/>
</dbReference>
<dbReference type="EC" id="2.3.1.122" evidence="3"/>
<keyword evidence="9" id="KW-0732">Signal</keyword>
<evidence type="ECO:0000256" key="3">
    <source>
        <dbReference type="ARBA" id="ARBA00012820"/>
    </source>
</evidence>
<dbReference type="EC" id="2.3.1.20" evidence="4"/>
<comment type="catalytic activity">
    <reaction evidence="1">
        <text>2 alpha,alpha'-trehalose 6-mycolate = alpha,alpha'-trehalose 6,6'-bismycolate + alpha,alpha-trehalose</text>
        <dbReference type="Rhea" id="RHEA:23472"/>
        <dbReference type="ChEBI" id="CHEBI:16551"/>
        <dbReference type="ChEBI" id="CHEBI:18195"/>
        <dbReference type="ChEBI" id="CHEBI:18234"/>
        <dbReference type="EC" id="2.3.1.122"/>
    </reaction>
</comment>
<keyword evidence="10" id="KW-0378">Hydrolase</keyword>
<evidence type="ECO:0000313" key="10">
    <source>
        <dbReference type="EMBL" id="MDN3921333.1"/>
    </source>
</evidence>
<accession>A0ABT8DTK6</accession>
<dbReference type="GO" id="GO:0016787">
    <property type="term" value="F:hydrolase activity"/>
    <property type="evidence" value="ECO:0007669"/>
    <property type="project" value="UniProtKB-KW"/>
</dbReference>
<dbReference type="PROSITE" id="PS51257">
    <property type="entry name" value="PROKAR_LIPOPROTEIN"/>
    <property type="match status" value="1"/>
</dbReference>
<evidence type="ECO:0000256" key="9">
    <source>
        <dbReference type="SAM" id="SignalP"/>
    </source>
</evidence>
<keyword evidence="5" id="KW-0808">Transferase</keyword>
<evidence type="ECO:0000256" key="6">
    <source>
        <dbReference type="ARBA" id="ARBA00023315"/>
    </source>
</evidence>
<evidence type="ECO:0000256" key="5">
    <source>
        <dbReference type="ARBA" id="ARBA00022679"/>
    </source>
</evidence>
<keyword evidence="11" id="KW-1185">Reference proteome</keyword>
<evidence type="ECO:0000256" key="4">
    <source>
        <dbReference type="ARBA" id="ARBA00013244"/>
    </source>
</evidence>
<dbReference type="EMBL" id="JAUHHC010000003">
    <property type="protein sequence ID" value="MDN3921333.1"/>
    <property type="molecule type" value="Genomic_DNA"/>
</dbReference>
<comment type="caution">
    <text evidence="10">The sequence shown here is derived from an EMBL/GenBank/DDBJ whole genome shotgun (WGS) entry which is preliminary data.</text>
</comment>
<evidence type="ECO:0000256" key="1">
    <source>
        <dbReference type="ARBA" id="ARBA00000697"/>
    </source>
</evidence>
<keyword evidence="6" id="KW-0012">Acyltransferase</keyword>
<evidence type="ECO:0000256" key="2">
    <source>
        <dbReference type="ARBA" id="ARBA00005874"/>
    </source>
</evidence>
<dbReference type="Pfam" id="PF00756">
    <property type="entry name" value="Esterase"/>
    <property type="match status" value="1"/>
</dbReference>
<organism evidence="10 11">
    <name type="scientific">Roseateles violae</name>
    <dbReference type="NCBI Taxonomy" id="3058042"/>
    <lineage>
        <taxon>Bacteria</taxon>
        <taxon>Pseudomonadati</taxon>
        <taxon>Pseudomonadota</taxon>
        <taxon>Betaproteobacteria</taxon>
        <taxon>Burkholderiales</taxon>
        <taxon>Sphaerotilaceae</taxon>
        <taxon>Roseateles</taxon>
    </lineage>
</organism>
<feature type="chain" id="PRO_5045959092" description="Acyl-CoA:diacylglycerol acyltransferase" evidence="9">
    <location>
        <begin position="31"/>
        <end position="313"/>
    </location>
</feature>
<proteinExistence type="inferred from homology"/>
<reference evidence="10 11" key="1">
    <citation type="submission" date="2023-06" db="EMBL/GenBank/DDBJ databases">
        <title>Pelomonas sp. PFR6 16S ribosomal RNA gene Genome sequencing and assembly.</title>
        <authorList>
            <person name="Woo H."/>
        </authorList>
    </citation>
    <scope>NUCLEOTIDE SEQUENCE [LARGE SCALE GENOMIC DNA]</scope>
    <source>
        <strain evidence="10 11">PFR6</strain>
    </source>
</reference>